<evidence type="ECO:0000313" key="3">
    <source>
        <dbReference type="Proteomes" id="UP000592181"/>
    </source>
</evidence>
<feature type="transmembrane region" description="Helical" evidence="1">
    <location>
        <begin position="95"/>
        <end position="117"/>
    </location>
</feature>
<dbReference type="Pfam" id="PF09819">
    <property type="entry name" value="ABC_cobalt"/>
    <property type="match status" value="1"/>
</dbReference>
<feature type="transmembrane region" description="Helical" evidence="1">
    <location>
        <begin position="169"/>
        <end position="190"/>
    </location>
</feature>
<feature type="transmembrane region" description="Helical" evidence="1">
    <location>
        <begin position="29"/>
        <end position="52"/>
    </location>
</feature>
<comment type="caution">
    <text evidence="2">The sequence shown here is derived from an EMBL/GenBank/DDBJ whole genome shotgun (WGS) entry which is preliminary data.</text>
</comment>
<dbReference type="PIRSF" id="PIRSF037394">
    <property type="entry name" value="ABC_thiamine-permease_YkoE_prd"/>
    <property type="match status" value="1"/>
</dbReference>
<gene>
    <name evidence="2" type="ORF">BJY28_000768</name>
</gene>
<dbReference type="AlphaFoldDB" id="A0A852X0B4"/>
<evidence type="ECO:0000256" key="1">
    <source>
        <dbReference type="SAM" id="Phobius"/>
    </source>
</evidence>
<name>A0A852X0B4_9MICO</name>
<feature type="transmembrane region" description="Helical" evidence="1">
    <location>
        <begin position="64"/>
        <end position="83"/>
    </location>
</feature>
<protein>
    <submittedName>
        <fullName evidence="2">Energy-coupling factor transport system substrate-specific component</fullName>
    </submittedName>
</protein>
<sequence>MSTTSTRPPRSTQAVLATRPLAAWRTVDLLTVTFLGAAFGILYWGYGILYNGPISALGFGLQPLFGLFVGVWFLAGVVGGLVVRRPGAALLCELVAALVSMVPGTSWGMTVMVSGLLQGLGAELVFALLAYRSFGPLVAVLAGAASAPLEWAYEVFGSYYVDWSMDWKLVYLVTMTVSGAVLAGLAGWAVTRALAKGGALGAFPPGQEERERRAV</sequence>
<proteinExistence type="predicted"/>
<reference evidence="2 3" key="1">
    <citation type="submission" date="2020-07" db="EMBL/GenBank/DDBJ databases">
        <title>Sequencing the genomes of 1000 actinobacteria strains.</title>
        <authorList>
            <person name="Klenk H.-P."/>
        </authorList>
    </citation>
    <scope>NUCLEOTIDE SEQUENCE [LARGE SCALE GENOMIC DNA]</scope>
    <source>
        <strain evidence="2 3">DSM 24723</strain>
    </source>
</reference>
<evidence type="ECO:0000313" key="2">
    <source>
        <dbReference type="EMBL" id="NYG36299.1"/>
    </source>
</evidence>
<accession>A0A852X0B4</accession>
<dbReference type="EMBL" id="JACBZX010000001">
    <property type="protein sequence ID" value="NYG36299.1"/>
    <property type="molecule type" value="Genomic_DNA"/>
</dbReference>
<dbReference type="RefSeq" id="WP_179461828.1">
    <property type="nucleotide sequence ID" value="NZ_JACBZX010000001.1"/>
</dbReference>
<keyword evidence="3" id="KW-1185">Reference proteome</keyword>
<keyword evidence="1" id="KW-0472">Membrane</keyword>
<dbReference type="Proteomes" id="UP000592181">
    <property type="component" value="Unassembled WGS sequence"/>
</dbReference>
<keyword evidence="1" id="KW-1133">Transmembrane helix</keyword>
<organism evidence="2 3">
    <name type="scientific">Janibacter alkaliphilus</name>
    <dbReference type="NCBI Taxonomy" id="1069963"/>
    <lineage>
        <taxon>Bacteria</taxon>
        <taxon>Bacillati</taxon>
        <taxon>Actinomycetota</taxon>
        <taxon>Actinomycetes</taxon>
        <taxon>Micrococcales</taxon>
        <taxon>Intrasporangiaceae</taxon>
        <taxon>Janibacter</taxon>
    </lineage>
</organism>
<dbReference type="InterPro" id="IPR017195">
    <property type="entry name" value="ABC_thiamin-permease_prd"/>
</dbReference>
<feature type="transmembrane region" description="Helical" evidence="1">
    <location>
        <begin position="129"/>
        <end position="149"/>
    </location>
</feature>
<keyword evidence="1" id="KW-0812">Transmembrane</keyword>